<dbReference type="RefSeq" id="WP_382394772.1">
    <property type="nucleotide sequence ID" value="NZ_JBHTCQ010000002.1"/>
</dbReference>
<sequence>MTTFLQTVPLLAEGWGHHGAGGGPGWWIAFPIAWFLLLAGGITAIVLTARRRHRLAGLRAGEARLAERYAAGEIDEEEYRRRMTGLRGLTDR</sequence>
<name>A0ABW2QFB4_9MICO</name>
<keyword evidence="1" id="KW-1133">Transmembrane helix</keyword>
<keyword evidence="4" id="KW-1185">Reference proteome</keyword>
<dbReference type="EMBL" id="JBHTCQ010000002">
    <property type="protein sequence ID" value="MFC7405908.1"/>
    <property type="molecule type" value="Genomic_DNA"/>
</dbReference>
<evidence type="ECO:0000313" key="3">
    <source>
        <dbReference type="EMBL" id="MFC7405908.1"/>
    </source>
</evidence>
<evidence type="ECO:0000256" key="1">
    <source>
        <dbReference type="SAM" id="Phobius"/>
    </source>
</evidence>
<feature type="domain" description="SHOCT" evidence="2">
    <location>
        <begin position="63"/>
        <end position="82"/>
    </location>
</feature>
<reference evidence="4" key="1">
    <citation type="journal article" date="2019" name="Int. J. Syst. Evol. Microbiol.">
        <title>The Global Catalogue of Microorganisms (GCM) 10K type strain sequencing project: providing services to taxonomists for standard genome sequencing and annotation.</title>
        <authorList>
            <consortium name="The Broad Institute Genomics Platform"/>
            <consortium name="The Broad Institute Genome Sequencing Center for Infectious Disease"/>
            <person name="Wu L."/>
            <person name="Ma J."/>
        </authorList>
    </citation>
    <scope>NUCLEOTIDE SEQUENCE [LARGE SCALE GENOMIC DNA]</scope>
    <source>
        <strain evidence="4">JCM 1490</strain>
    </source>
</reference>
<keyword evidence="1" id="KW-0812">Transmembrane</keyword>
<dbReference type="Pfam" id="PF09851">
    <property type="entry name" value="SHOCT"/>
    <property type="match status" value="1"/>
</dbReference>
<protein>
    <submittedName>
        <fullName evidence="3">SHOCT domain-containing protein</fullName>
    </submittedName>
</protein>
<proteinExistence type="predicted"/>
<evidence type="ECO:0000259" key="2">
    <source>
        <dbReference type="Pfam" id="PF09851"/>
    </source>
</evidence>
<evidence type="ECO:0000313" key="4">
    <source>
        <dbReference type="Proteomes" id="UP001596455"/>
    </source>
</evidence>
<dbReference type="InterPro" id="IPR018649">
    <property type="entry name" value="SHOCT"/>
</dbReference>
<feature type="transmembrane region" description="Helical" evidence="1">
    <location>
        <begin position="26"/>
        <end position="49"/>
    </location>
</feature>
<keyword evidence="1" id="KW-0472">Membrane</keyword>
<accession>A0ABW2QFB4</accession>
<organism evidence="3 4">
    <name type="scientific">Georgenia alba</name>
    <dbReference type="NCBI Taxonomy" id="2233858"/>
    <lineage>
        <taxon>Bacteria</taxon>
        <taxon>Bacillati</taxon>
        <taxon>Actinomycetota</taxon>
        <taxon>Actinomycetes</taxon>
        <taxon>Micrococcales</taxon>
        <taxon>Bogoriellaceae</taxon>
        <taxon>Georgenia</taxon>
    </lineage>
</organism>
<comment type="caution">
    <text evidence="3">The sequence shown here is derived from an EMBL/GenBank/DDBJ whole genome shotgun (WGS) entry which is preliminary data.</text>
</comment>
<gene>
    <name evidence="3" type="ORF">ACFQQL_12360</name>
</gene>
<dbReference type="Proteomes" id="UP001596455">
    <property type="component" value="Unassembled WGS sequence"/>
</dbReference>